<sequence>MANQKFRNRILKPLARQVLHAPMLPSFPNRMFALIIAVTVKDCQ</sequence>
<dbReference type="AlphaFoldDB" id="B0TBT9"/>
<dbReference type="HOGENOM" id="CLU_3217061_0_0_9"/>
<accession>B0TBT9</accession>
<proteinExistence type="predicted"/>
<dbReference type="Proteomes" id="UP000008550">
    <property type="component" value="Chromosome"/>
</dbReference>
<dbReference type="KEGG" id="hmo:HM1_1351"/>
<evidence type="ECO:0000313" key="2">
    <source>
        <dbReference type="Proteomes" id="UP000008550"/>
    </source>
</evidence>
<gene>
    <name evidence="1" type="ORF">HM1_1351</name>
</gene>
<name>B0TBT9_HELMI</name>
<dbReference type="EMBL" id="CP000930">
    <property type="protein sequence ID" value="ABZ83928.1"/>
    <property type="molecule type" value="Genomic_DNA"/>
</dbReference>
<organism evidence="1 2">
    <name type="scientific">Heliobacterium modesticaldum (strain ATCC 51547 / Ice1)</name>
    <dbReference type="NCBI Taxonomy" id="498761"/>
    <lineage>
        <taxon>Bacteria</taxon>
        <taxon>Bacillati</taxon>
        <taxon>Bacillota</taxon>
        <taxon>Clostridia</taxon>
        <taxon>Eubacteriales</taxon>
        <taxon>Heliobacteriaceae</taxon>
        <taxon>Heliomicrobium</taxon>
    </lineage>
</organism>
<reference evidence="1 2" key="1">
    <citation type="journal article" date="2008" name="J. Bacteriol.">
        <title>The genome of Heliobacterium modesticaldum, a phototrophic representative of the Firmicutes containing the simplest photosynthetic apparatus.</title>
        <authorList>
            <person name="Sattley W.M."/>
            <person name="Madigan M.T."/>
            <person name="Swingley W.D."/>
            <person name="Cheung P.C."/>
            <person name="Clocksin K.M."/>
            <person name="Conrad A.L."/>
            <person name="Dejesa L.C."/>
            <person name="Honchak B.M."/>
            <person name="Jung D.O."/>
            <person name="Karbach L.E."/>
            <person name="Kurdoglu A."/>
            <person name="Lahiri S."/>
            <person name="Mastrian S.D."/>
            <person name="Page L.E."/>
            <person name="Taylor H.L."/>
            <person name="Wang Z.T."/>
            <person name="Raymond J."/>
            <person name="Chen M."/>
            <person name="Blankenship R.E."/>
            <person name="Touchman J.W."/>
        </authorList>
    </citation>
    <scope>NUCLEOTIDE SEQUENCE [LARGE SCALE GENOMIC DNA]</scope>
    <source>
        <strain evidence="2">ATCC 51547 / Ice1</strain>
    </source>
</reference>
<keyword evidence="2" id="KW-1185">Reference proteome</keyword>
<protein>
    <submittedName>
        <fullName evidence="1">Uncharacterized protein</fullName>
    </submittedName>
</protein>
<dbReference type="STRING" id="498761.HM1_1351"/>
<evidence type="ECO:0000313" key="1">
    <source>
        <dbReference type="EMBL" id="ABZ83928.1"/>
    </source>
</evidence>